<proteinExistence type="inferred from homology"/>
<evidence type="ECO:0000256" key="10">
    <source>
        <dbReference type="ARBA" id="ARBA00031461"/>
    </source>
</evidence>
<dbReference type="GO" id="GO:0047480">
    <property type="term" value="F:UDP-N-acetylmuramoyl-tripeptide-D-alanyl-D-alanine ligase activity"/>
    <property type="evidence" value="ECO:0007669"/>
    <property type="project" value="InterPro"/>
</dbReference>
<sequence length="423" mass="47783">MNTDQLYDIFLKCNGVSTDTRSIKKGSLFFSLKGENFDGNDYALEAINKGAKYAVIDNNKLENPNFIKVNDVLKSLQALSGYHRIKLKNTTIIALTGSNGKTTTKELIHSVLSKKYKTVSTLGNLNNHIGVPLSLLKMKKDSNFAVIEMGANHIGEIAFLTDLVKPDYGYITNFGKAHLEGFGGIKGVIKGKTELYNWLIENKKPILINSDDEIQKKFTNSKSILFGKKIHSQFIFKEFNEDFVSVGYNELKIKSKLIGSYNFYNIIAAISFGLYFKIDIKSIQNAIENYTPKNNRSEVLNIKDKKIILDAYNANPTSMRLAIDSFFKLSGSKALILADMLELGIYSNDEHLEIINHLEKENAGKTYLLGEEFYKLKKESNSISFYKTKNELILEISNNKILEKNILIKGSRAMKMEELINLI</sequence>
<dbReference type="GO" id="GO:0009252">
    <property type="term" value="P:peptidoglycan biosynthetic process"/>
    <property type="evidence" value="ECO:0007669"/>
    <property type="project" value="UniProtKB-KW"/>
</dbReference>
<dbReference type="NCBIfam" id="TIGR01143">
    <property type="entry name" value="murF"/>
    <property type="match status" value="1"/>
</dbReference>
<dbReference type="InterPro" id="IPR005863">
    <property type="entry name" value="UDP-N-AcMur_synth"/>
</dbReference>
<dbReference type="SUPFAM" id="SSF63418">
    <property type="entry name" value="MurE/MurF N-terminal domain"/>
    <property type="match status" value="1"/>
</dbReference>
<dbReference type="Pfam" id="PF08245">
    <property type="entry name" value="Mur_ligase_M"/>
    <property type="match status" value="1"/>
</dbReference>
<dbReference type="GO" id="GO:0008360">
    <property type="term" value="P:regulation of cell shape"/>
    <property type="evidence" value="ECO:0007669"/>
    <property type="project" value="UniProtKB-KW"/>
</dbReference>
<keyword evidence="6" id="KW-0133">Cell shape</keyword>
<organism evidence="14">
    <name type="scientific">marine metagenome</name>
    <dbReference type="NCBI Taxonomy" id="408172"/>
    <lineage>
        <taxon>unclassified sequences</taxon>
        <taxon>metagenomes</taxon>
        <taxon>ecological metagenomes</taxon>
    </lineage>
</organism>
<dbReference type="InterPro" id="IPR004101">
    <property type="entry name" value="Mur_ligase_C"/>
</dbReference>
<dbReference type="EMBL" id="UINC01001232">
    <property type="protein sequence ID" value="SUZ75075.1"/>
    <property type="molecule type" value="Genomic_DNA"/>
</dbReference>
<dbReference type="Pfam" id="PF02875">
    <property type="entry name" value="Mur_ligase_C"/>
    <property type="match status" value="1"/>
</dbReference>
<dbReference type="AlphaFoldDB" id="A0A381Q6V8"/>
<dbReference type="InterPro" id="IPR013221">
    <property type="entry name" value="Mur_ligase_cen"/>
</dbReference>
<keyword evidence="9" id="KW-0961">Cell wall biogenesis/degradation</keyword>
<keyword evidence="2" id="KW-0436">Ligase</keyword>
<feature type="domain" description="Mur ligase N-terminal catalytic" evidence="11">
    <location>
        <begin position="14"/>
        <end position="60"/>
    </location>
</feature>
<evidence type="ECO:0000256" key="9">
    <source>
        <dbReference type="ARBA" id="ARBA00023316"/>
    </source>
</evidence>
<dbReference type="Gene3D" id="3.40.1390.10">
    <property type="entry name" value="MurE/MurF, N-terminal domain"/>
    <property type="match status" value="1"/>
</dbReference>
<evidence type="ECO:0000259" key="11">
    <source>
        <dbReference type="Pfam" id="PF01225"/>
    </source>
</evidence>
<gene>
    <name evidence="14" type="ORF">METZ01_LOCUS27929</name>
</gene>
<dbReference type="InterPro" id="IPR035911">
    <property type="entry name" value="MurE/MurF_N"/>
</dbReference>
<dbReference type="SUPFAM" id="SSF53623">
    <property type="entry name" value="MurD-like peptide ligases, catalytic domain"/>
    <property type="match status" value="1"/>
</dbReference>
<evidence type="ECO:0000256" key="4">
    <source>
        <dbReference type="ARBA" id="ARBA00022741"/>
    </source>
</evidence>
<dbReference type="InterPro" id="IPR051046">
    <property type="entry name" value="MurCDEF_CellWall_CoF430Synth"/>
</dbReference>
<dbReference type="PANTHER" id="PTHR43024">
    <property type="entry name" value="UDP-N-ACETYLMURAMOYL-TRIPEPTIDE--D-ALANYL-D-ALANINE LIGASE"/>
    <property type="match status" value="1"/>
</dbReference>
<evidence type="ECO:0000259" key="12">
    <source>
        <dbReference type="Pfam" id="PF02875"/>
    </source>
</evidence>
<evidence type="ECO:0000256" key="1">
    <source>
        <dbReference type="ARBA" id="ARBA00022490"/>
    </source>
</evidence>
<evidence type="ECO:0000313" key="14">
    <source>
        <dbReference type="EMBL" id="SUZ75075.1"/>
    </source>
</evidence>
<dbReference type="SUPFAM" id="SSF53244">
    <property type="entry name" value="MurD-like peptide ligases, peptide-binding domain"/>
    <property type="match status" value="1"/>
</dbReference>
<dbReference type="HAMAP" id="MF_02019">
    <property type="entry name" value="MurF"/>
    <property type="match status" value="1"/>
</dbReference>
<keyword evidence="1" id="KW-0963">Cytoplasm</keyword>
<evidence type="ECO:0000256" key="3">
    <source>
        <dbReference type="ARBA" id="ARBA00022618"/>
    </source>
</evidence>
<feature type="domain" description="Mur ligase central" evidence="13">
    <location>
        <begin position="96"/>
        <end position="271"/>
    </location>
</feature>
<evidence type="ECO:0000256" key="2">
    <source>
        <dbReference type="ARBA" id="ARBA00022598"/>
    </source>
</evidence>
<name>A0A381Q6V8_9ZZZZ</name>
<accession>A0A381Q6V8</accession>
<protein>
    <recommendedName>
        <fullName evidence="10">UDP-MurNAc-pentapeptide synthetase</fullName>
    </recommendedName>
</protein>
<evidence type="ECO:0000256" key="6">
    <source>
        <dbReference type="ARBA" id="ARBA00022960"/>
    </source>
</evidence>
<dbReference type="PANTHER" id="PTHR43024:SF1">
    <property type="entry name" value="UDP-N-ACETYLMURAMOYL-TRIPEPTIDE--D-ALANYL-D-ALANINE LIGASE"/>
    <property type="match status" value="1"/>
</dbReference>
<keyword evidence="7" id="KW-0573">Peptidoglycan synthesis</keyword>
<dbReference type="GO" id="GO:0051301">
    <property type="term" value="P:cell division"/>
    <property type="evidence" value="ECO:0007669"/>
    <property type="project" value="UniProtKB-KW"/>
</dbReference>
<dbReference type="InterPro" id="IPR036615">
    <property type="entry name" value="Mur_ligase_C_dom_sf"/>
</dbReference>
<keyword evidence="4" id="KW-0547">Nucleotide-binding</keyword>
<dbReference type="Pfam" id="PF01225">
    <property type="entry name" value="Mur_ligase"/>
    <property type="match status" value="1"/>
</dbReference>
<dbReference type="InterPro" id="IPR036565">
    <property type="entry name" value="Mur-like_cat_sf"/>
</dbReference>
<feature type="domain" description="Mur ligase C-terminal" evidence="12">
    <location>
        <begin position="296"/>
        <end position="411"/>
    </location>
</feature>
<keyword evidence="3" id="KW-0132">Cell division</keyword>
<evidence type="ECO:0000256" key="7">
    <source>
        <dbReference type="ARBA" id="ARBA00022984"/>
    </source>
</evidence>
<keyword evidence="8" id="KW-0131">Cell cycle</keyword>
<dbReference type="Gene3D" id="3.90.190.20">
    <property type="entry name" value="Mur ligase, C-terminal domain"/>
    <property type="match status" value="1"/>
</dbReference>
<dbReference type="GO" id="GO:0071555">
    <property type="term" value="P:cell wall organization"/>
    <property type="evidence" value="ECO:0007669"/>
    <property type="project" value="UniProtKB-KW"/>
</dbReference>
<keyword evidence="5" id="KW-0067">ATP-binding</keyword>
<evidence type="ECO:0000256" key="8">
    <source>
        <dbReference type="ARBA" id="ARBA00023306"/>
    </source>
</evidence>
<dbReference type="Gene3D" id="3.40.1190.10">
    <property type="entry name" value="Mur-like, catalytic domain"/>
    <property type="match status" value="1"/>
</dbReference>
<evidence type="ECO:0000259" key="13">
    <source>
        <dbReference type="Pfam" id="PF08245"/>
    </source>
</evidence>
<dbReference type="InterPro" id="IPR000713">
    <property type="entry name" value="Mur_ligase_N"/>
</dbReference>
<evidence type="ECO:0000256" key="5">
    <source>
        <dbReference type="ARBA" id="ARBA00022840"/>
    </source>
</evidence>
<reference evidence="14" key="1">
    <citation type="submission" date="2018-05" db="EMBL/GenBank/DDBJ databases">
        <authorList>
            <person name="Lanie J.A."/>
            <person name="Ng W.-L."/>
            <person name="Kazmierczak K.M."/>
            <person name="Andrzejewski T.M."/>
            <person name="Davidsen T.M."/>
            <person name="Wayne K.J."/>
            <person name="Tettelin H."/>
            <person name="Glass J.I."/>
            <person name="Rusch D."/>
            <person name="Podicherti R."/>
            <person name="Tsui H.-C.T."/>
            <person name="Winkler M.E."/>
        </authorList>
    </citation>
    <scope>NUCLEOTIDE SEQUENCE</scope>
</reference>
<dbReference type="GO" id="GO:0005524">
    <property type="term" value="F:ATP binding"/>
    <property type="evidence" value="ECO:0007669"/>
    <property type="project" value="UniProtKB-KW"/>
</dbReference>